<name>A0AAN7VMC6_9PEZI</name>
<dbReference type="Proteomes" id="UP001310594">
    <property type="component" value="Unassembled WGS sequence"/>
</dbReference>
<sequence>MSFRLPYLYAVLLAFLLTLVQCRESYGLDRHLDGFLTLRQDTPADYDPSEDPPACFTLCGKLPPGSNAKRSLCSRGASACGVLEERSLDMILSGDNTTNDPLLARRTLGEVTGDTVDQYMDNTGPFGAGQNTAMWQAYGDTPYNMVTKYIHGCTVICVWSRKGNWCGHFWQYITFSKTEGFPTPNFNTYLLNAITGRGTNNVVGPSLQSVADQFTINDDDADDQKNTVHAAIMSPRGWRSGKVGQFQYPSRIPKIKEAINQVIPALPVENIAAYDYVPVDADPNDPDEDESDLDNTARGRVAFQFDPDADGQGSKGMRLLYERGELPGQNLFEEIWTQNPS</sequence>
<evidence type="ECO:0000313" key="3">
    <source>
        <dbReference type="Proteomes" id="UP001310594"/>
    </source>
</evidence>
<dbReference type="EMBL" id="JAVRQU010000023">
    <property type="protein sequence ID" value="KAK5690887.1"/>
    <property type="molecule type" value="Genomic_DNA"/>
</dbReference>
<protein>
    <submittedName>
        <fullName evidence="2">Uncharacterized protein</fullName>
    </submittedName>
</protein>
<feature type="chain" id="PRO_5042896597" evidence="1">
    <location>
        <begin position="23"/>
        <end position="341"/>
    </location>
</feature>
<comment type="caution">
    <text evidence="2">The sequence shown here is derived from an EMBL/GenBank/DDBJ whole genome shotgun (WGS) entry which is preliminary data.</text>
</comment>
<feature type="signal peptide" evidence="1">
    <location>
        <begin position="1"/>
        <end position="22"/>
    </location>
</feature>
<keyword evidence="1" id="KW-0732">Signal</keyword>
<gene>
    <name evidence="2" type="ORF">LTR97_012050</name>
</gene>
<dbReference type="AlphaFoldDB" id="A0AAN7VMC6"/>
<evidence type="ECO:0000313" key="2">
    <source>
        <dbReference type="EMBL" id="KAK5690887.1"/>
    </source>
</evidence>
<proteinExistence type="predicted"/>
<evidence type="ECO:0000256" key="1">
    <source>
        <dbReference type="SAM" id="SignalP"/>
    </source>
</evidence>
<accession>A0AAN7VMC6</accession>
<reference evidence="2" key="1">
    <citation type="submission" date="2023-08" db="EMBL/GenBank/DDBJ databases">
        <title>Black Yeasts Isolated from many extreme environments.</title>
        <authorList>
            <person name="Coleine C."/>
            <person name="Stajich J.E."/>
            <person name="Selbmann L."/>
        </authorList>
    </citation>
    <scope>NUCLEOTIDE SEQUENCE</scope>
    <source>
        <strain evidence="2">CCFEE 5810</strain>
    </source>
</reference>
<organism evidence="2 3">
    <name type="scientific">Elasticomyces elasticus</name>
    <dbReference type="NCBI Taxonomy" id="574655"/>
    <lineage>
        <taxon>Eukaryota</taxon>
        <taxon>Fungi</taxon>
        <taxon>Dikarya</taxon>
        <taxon>Ascomycota</taxon>
        <taxon>Pezizomycotina</taxon>
        <taxon>Dothideomycetes</taxon>
        <taxon>Dothideomycetidae</taxon>
        <taxon>Mycosphaerellales</taxon>
        <taxon>Teratosphaeriaceae</taxon>
        <taxon>Elasticomyces</taxon>
    </lineage>
</organism>